<dbReference type="Proteomes" id="UP001165653">
    <property type="component" value="Unassembled WGS sequence"/>
</dbReference>
<dbReference type="PANTHER" id="PTHR47506">
    <property type="entry name" value="TRANSCRIPTIONAL REGULATORY PROTEIN"/>
    <property type="match status" value="1"/>
</dbReference>
<accession>A0ABT3FZ00</accession>
<keyword evidence="1" id="KW-0805">Transcription regulation</keyword>
<dbReference type="Pfam" id="PF16925">
    <property type="entry name" value="TetR_C_13"/>
    <property type="match status" value="1"/>
</dbReference>
<organism evidence="6 7">
    <name type="scientific">Luteolibacter rhizosphaerae</name>
    <dbReference type="NCBI Taxonomy" id="2989719"/>
    <lineage>
        <taxon>Bacteria</taxon>
        <taxon>Pseudomonadati</taxon>
        <taxon>Verrucomicrobiota</taxon>
        <taxon>Verrucomicrobiia</taxon>
        <taxon>Verrucomicrobiales</taxon>
        <taxon>Verrucomicrobiaceae</taxon>
        <taxon>Luteolibacter</taxon>
    </lineage>
</organism>
<dbReference type="PRINTS" id="PR00455">
    <property type="entry name" value="HTHTETR"/>
</dbReference>
<comment type="caution">
    <text evidence="6">The sequence shown here is derived from an EMBL/GenBank/DDBJ whole genome shotgun (WGS) entry which is preliminary data.</text>
</comment>
<dbReference type="Pfam" id="PF00440">
    <property type="entry name" value="TetR_N"/>
    <property type="match status" value="1"/>
</dbReference>
<evidence type="ECO:0000259" key="5">
    <source>
        <dbReference type="PROSITE" id="PS50977"/>
    </source>
</evidence>
<evidence type="ECO:0000313" key="7">
    <source>
        <dbReference type="Proteomes" id="UP001165653"/>
    </source>
</evidence>
<evidence type="ECO:0000256" key="2">
    <source>
        <dbReference type="ARBA" id="ARBA00023125"/>
    </source>
</evidence>
<dbReference type="Gene3D" id="1.10.357.10">
    <property type="entry name" value="Tetracycline Repressor, domain 2"/>
    <property type="match status" value="1"/>
</dbReference>
<gene>
    <name evidence="6" type="ORF">OJ996_04415</name>
</gene>
<name>A0ABT3FZ00_9BACT</name>
<sequence length="207" mass="22947">MGRKSDAKQRLLDAALSLIWENSYGVVTIDAICEKAGVKKGSFYYFFESKSDLAVAALDELWQVEIKPKFDAMFSASNPPLERIRLMMESAYDCQKEMQQEYGKIIGCACFSLGSEVCTQNDPIRQKVQETLCRKVRYLESAIRDAQADGLVAAGDPLIKAKALYTLYEGSLTEARIQNSLDPLRILPQIVMDFLGVPAADAARTGS</sequence>
<dbReference type="SUPFAM" id="SSF48498">
    <property type="entry name" value="Tetracyclin repressor-like, C-terminal domain"/>
    <property type="match status" value="1"/>
</dbReference>
<keyword evidence="2 4" id="KW-0238">DNA-binding</keyword>
<protein>
    <submittedName>
        <fullName evidence="6">TetR/AcrR family transcriptional regulator</fullName>
    </submittedName>
</protein>
<evidence type="ECO:0000256" key="4">
    <source>
        <dbReference type="PROSITE-ProRule" id="PRU00335"/>
    </source>
</evidence>
<dbReference type="InterPro" id="IPR036271">
    <property type="entry name" value="Tet_transcr_reg_TetR-rel_C_sf"/>
</dbReference>
<feature type="DNA-binding region" description="H-T-H motif" evidence="4">
    <location>
        <begin position="28"/>
        <end position="47"/>
    </location>
</feature>
<dbReference type="PROSITE" id="PS50977">
    <property type="entry name" value="HTH_TETR_2"/>
    <property type="match status" value="1"/>
</dbReference>
<evidence type="ECO:0000256" key="1">
    <source>
        <dbReference type="ARBA" id="ARBA00023015"/>
    </source>
</evidence>
<dbReference type="InterPro" id="IPR011075">
    <property type="entry name" value="TetR_C"/>
</dbReference>
<dbReference type="PANTHER" id="PTHR47506:SF1">
    <property type="entry name" value="HTH-TYPE TRANSCRIPTIONAL REGULATOR YJDC"/>
    <property type="match status" value="1"/>
</dbReference>
<evidence type="ECO:0000313" key="6">
    <source>
        <dbReference type="EMBL" id="MCW1912803.1"/>
    </source>
</evidence>
<feature type="domain" description="HTH tetR-type" evidence="5">
    <location>
        <begin position="5"/>
        <end position="65"/>
    </location>
</feature>
<reference evidence="6" key="1">
    <citation type="submission" date="2022-10" db="EMBL/GenBank/DDBJ databases">
        <title>Luteolibacter sp. GHJ8, whole genome shotgun sequencing project.</title>
        <authorList>
            <person name="Zhao G."/>
            <person name="Shen L."/>
        </authorList>
    </citation>
    <scope>NUCLEOTIDE SEQUENCE</scope>
    <source>
        <strain evidence="6">GHJ8</strain>
    </source>
</reference>
<keyword evidence="3" id="KW-0804">Transcription</keyword>
<evidence type="ECO:0000256" key="3">
    <source>
        <dbReference type="ARBA" id="ARBA00023163"/>
    </source>
</evidence>
<keyword evidence="7" id="KW-1185">Reference proteome</keyword>
<proteinExistence type="predicted"/>
<dbReference type="SUPFAM" id="SSF46689">
    <property type="entry name" value="Homeodomain-like"/>
    <property type="match status" value="1"/>
</dbReference>
<dbReference type="InterPro" id="IPR009057">
    <property type="entry name" value="Homeodomain-like_sf"/>
</dbReference>
<dbReference type="InterPro" id="IPR001647">
    <property type="entry name" value="HTH_TetR"/>
</dbReference>
<dbReference type="EMBL" id="JAPDDR010000002">
    <property type="protein sequence ID" value="MCW1912803.1"/>
    <property type="molecule type" value="Genomic_DNA"/>
</dbReference>
<dbReference type="RefSeq" id="WP_264511599.1">
    <property type="nucleotide sequence ID" value="NZ_JAPDDR010000002.1"/>
</dbReference>